<proteinExistence type="predicted"/>
<keyword evidence="2" id="KW-1185">Reference proteome</keyword>
<accession>A0ACC3YIU4</accession>
<evidence type="ECO:0000313" key="1">
    <source>
        <dbReference type="EMBL" id="KAL0931816.1"/>
    </source>
</evidence>
<reference evidence="1 2" key="1">
    <citation type="journal article" date="2020" name="Phytopathology">
        <title>Genome Sequence Resources of Colletotrichum truncatum, C. plurivorum, C. musicola, and C. sojae: Four Species Pathogenic to Soybean (Glycine max).</title>
        <authorList>
            <person name="Rogerio F."/>
            <person name="Boufleur T.R."/>
            <person name="Ciampi-Guillardi M."/>
            <person name="Sukno S.A."/>
            <person name="Thon M.R."/>
            <person name="Massola Junior N.S."/>
            <person name="Baroncelli R."/>
        </authorList>
    </citation>
    <scope>NUCLEOTIDE SEQUENCE [LARGE SCALE GENOMIC DNA]</scope>
    <source>
        <strain evidence="1 2">CMES1059</strain>
    </source>
</reference>
<organism evidence="1 2">
    <name type="scientific">Colletotrichum truncatum</name>
    <name type="common">Anthracnose fungus</name>
    <name type="synonym">Colletotrichum capsici</name>
    <dbReference type="NCBI Taxonomy" id="5467"/>
    <lineage>
        <taxon>Eukaryota</taxon>
        <taxon>Fungi</taxon>
        <taxon>Dikarya</taxon>
        <taxon>Ascomycota</taxon>
        <taxon>Pezizomycotina</taxon>
        <taxon>Sordariomycetes</taxon>
        <taxon>Hypocreomycetidae</taxon>
        <taxon>Glomerellales</taxon>
        <taxon>Glomerellaceae</taxon>
        <taxon>Colletotrichum</taxon>
        <taxon>Colletotrichum truncatum species complex</taxon>
    </lineage>
</organism>
<name>A0ACC3YIU4_COLTU</name>
<comment type="caution">
    <text evidence="1">The sequence shown here is derived from an EMBL/GenBank/DDBJ whole genome shotgun (WGS) entry which is preliminary data.</text>
</comment>
<dbReference type="EMBL" id="VUJX02000009">
    <property type="protein sequence ID" value="KAL0931816.1"/>
    <property type="molecule type" value="Genomic_DNA"/>
</dbReference>
<dbReference type="Proteomes" id="UP000805649">
    <property type="component" value="Unassembled WGS sequence"/>
</dbReference>
<sequence length="742" mass="81990">MRALDEAQKRWAETLKYAGILPDLQRAVKYNGPSSPCISGCRSVCWKAFLLFQAADVAEWSQHNTESRNYYSQQRDHFLKFIKHPEELAKVAVDPLADDPKSPWNTVRQDEIIRAEIAQDVRRLPDEPFYHEERTQAMIIDALFVYCKLHPNSGGYRQGMHELLAPIAYVVHQDALDREAISSSGVPVDETMLTVLDSSYIEHDAFAMFSKIMEKAKAFYEVQDSISKAALASASRDRVETSAIVEKSKYIHEVCLAKVDPELANHLKDIEILPQIFLIRWIRLLFGREFPFDQLLVLWDTMFAVDPSLSLIDLICVAMLIRIRWSLLEADYSVCLQLLLKYPAPEAPHGPHTFVDDAVYLRTHLNVSGGTSLMLKYTGRAPSTPASASSSRPSTPMGQAFSSFRNRTKGTQSPIPSPGRFIQQQGGVEALFQGAAKGMLERGEKLGINQAVRDAMGEFKRNMQGLNEVRYSPRTVRQLLSDETAAQAVAAMEKRNKLLANMLEETVTSLRSLATSDLDNKVKTLELAEVAAAKIQFVKVYLEDSTIEVPDLESISSPPPEEVKDDVPMDIGPDDSAVLGGTTATENVARVISTLSLAEGGKSKSPDPPSQLSDAMEITQDTSSGQTSQQPSVLVSTTSSESSSPKVSRPQPPIPTRSTLAQSSFSWMLEPDQPAHSATPPQLPKATSGGNHRKRPSGNISRERNAFLFGEVLAESEDQSKPVKSDDIFGLQPISKSRSPFA</sequence>
<evidence type="ECO:0000313" key="2">
    <source>
        <dbReference type="Proteomes" id="UP000805649"/>
    </source>
</evidence>
<protein>
    <submittedName>
        <fullName evidence="1">Tbc domain-containing protein</fullName>
    </submittedName>
</protein>
<gene>
    <name evidence="1" type="ORF">CTRU02_212769</name>
</gene>